<dbReference type="InterPro" id="IPR013830">
    <property type="entry name" value="SGNH_hydro"/>
</dbReference>
<dbReference type="Proteomes" id="UP000769157">
    <property type="component" value="Unassembled WGS sequence"/>
</dbReference>
<dbReference type="RefSeq" id="XP_046058064.1">
    <property type="nucleotide sequence ID" value="XM_046208288.1"/>
</dbReference>
<organism evidence="2 3">
    <name type="scientific">Ogataea philodendri</name>
    <dbReference type="NCBI Taxonomy" id="1378263"/>
    <lineage>
        <taxon>Eukaryota</taxon>
        <taxon>Fungi</taxon>
        <taxon>Dikarya</taxon>
        <taxon>Ascomycota</taxon>
        <taxon>Saccharomycotina</taxon>
        <taxon>Pichiomycetes</taxon>
        <taxon>Pichiales</taxon>
        <taxon>Pichiaceae</taxon>
        <taxon>Ogataea</taxon>
    </lineage>
</organism>
<dbReference type="InterPro" id="IPR036514">
    <property type="entry name" value="SGNH_hydro_sf"/>
</dbReference>
<dbReference type="EMBL" id="JAEUBE010000504">
    <property type="protein sequence ID" value="KAH3660361.1"/>
    <property type="molecule type" value="Genomic_DNA"/>
</dbReference>
<dbReference type="Gene3D" id="3.40.50.1110">
    <property type="entry name" value="SGNH hydrolase"/>
    <property type="match status" value="1"/>
</dbReference>
<evidence type="ECO:0000313" key="3">
    <source>
        <dbReference type="Proteomes" id="UP000769157"/>
    </source>
</evidence>
<sequence>MSQFQHGKFLLFGDSITEFAFKQYIEPKTDLLQFSLGAALSNDYRRKFQIVQRGFRGYNSEQALHLLPKILQYEHDTKPEAEQVKLAWLFFGTNDSRLPGDHRQHVPLQRYSQNIATLLSQFKERGIPVITIKPSIHDEFAWDKTHPEDLKTGARRSSEIQKQYGDAIDEVCKEYNSPTLDLHAAFVKSGLTSTELLSDGVHFTGKGYEIFYDELMQIIKRDFPHLHPENIEEKFPMSDEVTIEILEALH</sequence>
<proteinExistence type="predicted"/>
<dbReference type="Pfam" id="PF13472">
    <property type="entry name" value="Lipase_GDSL_2"/>
    <property type="match status" value="1"/>
</dbReference>
<protein>
    <recommendedName>
        <fullName evidence="1">SGNH hydrolase-type esterase domain-containing protein</fullName>
    </recommendedName>
</protein>
<dbReference type="CDD" id="cd01838">
    <property type="entry name" value="Isoamyl_acetate_hydrolase_like"/>
    <property type="match status" value="1"/>
</dbReference>
<reference evidence="2" key="2">
    <citation type="submission" date="2021-01" db="EMBL/GenBank/DDBJ databases">
        <authorList>
            <person name="Schikora-Tamarit M.A."/>
        </authorList>
    </citation>
    <scope>NUCLEOTIDE SEQUENCE</scope>
    <source>
        <strain evidence="2">CBS6075</strain>
    </source>
</reference>
<comment type="caution">
    <text evidence="2">The sequence shown here is derived from an EMBL/GenBank/DDBJ whole genome shotgun (WGS) entry which is preliminary data.</text>
</comment>
<dbReference type="OrthoDB" id="671439at2759"/>
<name>A0A9P8SZF2_9ASCO</name>
<accession>A0A9P8SZF2</accession>
<feature type="domain" description="SGNH hydrolase-type esterase" evidence="1">
    <location>
        <begin position="11"/>
        <end position="210"/>
    </location>
</feature>
<dbReference type="GeneID" id="70238911"/>
<dbReference type="PANTHER" id="PTHR14209">
    <property type="entry name" value="ISOAMYL ACETATE-HYDROLYZING ESTERASE 1"/>
    <property type="match status" value="1"/>
</dbReference>
<dbReference type="InterPro" id="IPR045136">
    <property type="entry name" value="Iah1-like"/>
</dbReference>
<dbReference type="PANTHER" id="PTHR14209:SF19">
    <property type="entry name" value="ISOAMYL ACETATE-HYDROLYZING ESTERASE 1 HOMOLOG"/>
    <property type="match status" value="1"/>
</dbReference>
<evidence type="ECO:0000259" key="1">
    <source>
        <dbReference type="Pfam" id="PF13472"/>
    </source>
</evidence>
<evidence type="ECO:0000313" key="2">
    <source>
        <dbReference type="EMBL" id="KAH3660361.1"/>
    </source>
</evidence>
<dbReference type="AlphaFoldDB" id="A0A9P8SZF2"/>
<dbReference type="SUPFAM" id="SSF52266">
    <property type="entry name" value="SGNH hydrolase"/>
    <property type="match status" value="1"/>
</dbReference>
<reference evidence="2" key="1">
    <citation type="journal article" date="2021" name="Open Biol.">
        <title>Shared evolutionary footprints suggest mitochondrial oxidative damage underlies multiple complex I losses in fungi.</title>
        <authorList>
            <person name="Schikora-Tamarit M.A."/>
            <person name="Marcet-Houben M."/>
            <person name="Nosek J."/>
            <person name="Gabaldon T."/>
        </authorList>
    </citation>
    <scope>NUCLEOTIDE SEQUENCE</scope>
    <source>
        <strain evidence="2">CBS6075</strain>
    </source>
</reference>
<gene>
    <name evidence="2" type="ORF">OGAPHI_006947</name>
</gene>
<keyword evidence="3" id="KW-1185">Reference proteome</keyword>